<keyword evidence="3" id="KW-1185">Reference proteome</keyword>
<evidence type="ECO:0000256" key="1">
    <source>
        <dbReference type="ARBA" id="ARBA00006313"/>
    </source>
</evidence>
<comment type="similarity">
    <text evidence="1">Belongs to the TmoD/XamoD family.</text>
</comment>
<dbReference type="EMBL" id="AP022610">
    <property type="protein sequence ID" value="BBZ25873.1"/>
    <property type="molecule type" value="Genomic_DNA"/>
</dbReference>
<evidence type="ECO:0008006" key="4">
    <source>
        <dbReference type="Google" id="ProtNLM"/>
    </source>
</evidence>
<accession>A0A7I7XAC9</accession>
<evidence type="ECO:0000313" key="2">
    <source>
        <dbReference type="EMBL" id="BBZ25873.1"/>
    </source>
</evidence>
<name>A0A7I7XAC9_9MYCO</name>
<organism evidence="2 3">
    <name type="scientific">Mycolicibacterium madagascariense</name>
    <dbReference type="NCBI Taxonomy" id="212765"/>
    <lineage>
        <taxon>Bacteria</taxon>
        <taxon>Bacillati</taxon>
        <taxon>Actinomycetota</taxon>
        <taxon>Actinomycetes</taxon>
        <taxon>Mycobacteriales</taxon>
        <taxon>Mycobacteriaceae</taxon>
        <taxon>Mycolicibacterium</taxon>
    </lineage>
</organism>
<dbReference type="SUPFAM" id="SSF56029">
    <property type="entry name" value="Monooxygenase (hydroxylase) regulatory protein"/>
    <property type="match status" value="1"/>
</dbReference>
<dbReference type="InterPro" id="IPR036889">
    <property type="entry name" value="mOase_MmoB_DmpM_sf"/>
</dbReference>
<evidence type="ECO:0000313" key="3">
    <source>
        <dbReference type="Proteomes" id="UP000466517"/>
    </source>
</evidence>
<dbReference type="RefSeq" id="WP_163731121.1">
    <property type="nucleotide sequence ID" value="NZ_AP022610.1"/>
</dbReference>
<dbReference type="KEGG" id="mmag:MMAD_01680"/>
<dbReference type="Gene3D" id="3.90.56.10">
    <property type="entry name" value="Monooxygenase component MmoB/DmpM"/>
    <property type="match status" value="1"/>
</dbReference>
<dbReference type="Pfam" id="PF02406">
    <property type="entry name" value="MmoB_DmpM"/>
    <property type="match status" value="1"/>
</dbReference>
<sequence>MSSADGVGPVLHTTPFARSVVSTIRDENDGVVVHDEGAYLRVLAPRVCRLSRTGLEATTGSSVRFPGELEVVMSSFTGVMHLTEDGAVWRLAGEPS</sequence>
<reference evidence="2 3" key="1">
    <citation type="journal article" date="2019" name="Emerg. Microbes Infect.">
        <title>Comprehensive subspecies identification of 175 nontuberculous mycobacteria species based on 7547 genomic profiles.</title>
        <authorList>
            <person name="Matsumoto Y."/>
            <person name="Kinjo T."/>
            <person name="Motooka D."/>
            <person name="Nabeya D."/>
            <person name="Jung N."/>
            <person name="Uechi K."/>
            <person name="Horii T."/>
            <person name="Iida T."/>
            <person name="Fujita J."/>
            <person name="Nakamura S."/>
        </authorList>
    </citation>
    <scope>NUCLEOTIDE SEQUENCE [LARGE SCALE GENOMIC DNA]</scope>
    <source>
        <strain evidence="2 3">JCM 13574</strain>
    </source>
</reference>
<dbReference type="AlphaFoldDB" id="A0A7I7XAC9"/>
<protein>
    <recommendedName>
        <fullName evidence="4">Monooxygenase</fullName>
    </recommendedName>
</protein>
<dbReference type="GO" id="GO:0004497">
    <property type="term" value="F:monooxygenase activity"/>
    <property type="evidence" value="ECO:0007669"/>
    <property type="project" value="InterPro"/>
</dbReference>
<dbReference type="InterPro" id="IPR003454">
    <property type="entry name" value="MOase_MmoB_DmpM"/>
</dbReference>
<proteinExistence type="inferred from homology"/>
<dbReference type="Proteomes" id="UP000466517">
    <property type="component" value="Chromosome"/>
</dbReference>
<gene>
    <name evidence="2" type="ORF">MMAD_01680</name>
</gene>